<dbReference type="AlphaFoldDB" id="A0A1Y2CW02"/>
<dbReference type="OrthoDB" id="1887033at2759"/>
<dbReference type="GO" id="GO:0004553">
    <property type="term" value="F:hydrolase activity, hydrolyzing O-glycosyl compounds"/>
    <property type="evidence" value="ECO:0007669"/>
    <property type="project" value="InterPro"/>
</dbReference>
<feature type="domain" description="Glycoside hydrolase family 5" evidence="6">
    <location>
        <begin position="35"/>
        <end position="255"/>
    </location>
</feature>
<dbReference type="Gene3D" id="3.20.20.80">
    <property type="entry name" value="Glycosidases"/>
    <property type="match status" value="1"/>
</dbReference>
<keyword evidence="3 4" id="KW-0326">Glycosidase</keyword>
<dbReference type="PANTHER" id="PTHR31308">
    <property type="match status" value="1"/>
</dbReference>
<feature type="signal peptide" evidence="5">
    <location>
        <begin position="1"/>
        <end position="16"/>
    </location>
</feature>
<dbReference type="GO" id="GO:0000272">
    <property type="term" value="P:polysaccharide catabolic process"/>
    <property type="evidence" value="ECO:0007669"/>
    <property type="project" value="InterPro"/>
</dbReference>
<keyword evidence="5" id="KW-0732">Signal</keyword>
<evidence type="ECO:0000313" key="8">
    <source>
        <dbReference type="Proteomes" id="UP000193642"/>
    </source>
</evidence>
<sequence length="559" mass="61832">MLWLVTLISVINAAAALLPQLKTDGPYFVEKDTGRVVLLRGVNMATKVPDFHIYNSPEVIKPLVDQGFNVVRLAFIWEAFEPLQDQFNSIYLDEYKAMIGALADNDIYTLVDIHQDGWSRWSNGGCGEGFPAWTVPEGLKVEPVDQKNAESVIMKQGYLNATDANSEPILYSDILSSVSLGKGLEGVNGIVGFDLFNEPVSMNAEFHADIIKTLKENGHEDSIFFVEPSMEATDTIIPSAYADQIVYAPHYFPSNSVFDQLFGQLDYLINYNIKNSANEFLVSPSNQLQESIEFRMGIVKFLLKYVSKGHPNIESAIDTIFQVGKRLHTGFHEFLVSHNISSASTVKAELIGLQTGFVGFKALLKTVMPEVKINVTTDIQGKLTPEVLDARVPLFLGEFGVSRHAQFIHAKEYLLKVGDEMDARFAGYAQWTYAPQWTEELRDGWDLEDFSIMNPTTGFSFNDNFIAYRPYPKATAGIPVQLRVEMEPVVKLAYSFVAKEAGETVISFNRRGACGENGVVRVEAVGVLCQGNEAETEIRCYADASTLVSGGVASIAASC</sequence>
<organism evidence="7 8">
    <name type="scientific">Rhizoclosmatium globosum</name>
    <dbReference type="NCBI Taxonomy" id="329046"/>
    <lineage>
        <taxon>Eukaryota</taxon>
        <taxon>Fungi</taxon>
        <taxon>Fungi incertae sedis</taxon>
        <taxon>Chytridiomycota</taxon>
        <taxon>Chytridiomycota incertae sedis</taxon>
        <taxon>Chytridiomycetes</taxon>
        <taxon>Chytridiales</taxon>
        <taxon>Chytriomycetaceae</taxon>
        <taxon>Rhizoclosmatium</taxon>
    </lineage>
</organism>
<comment type="caution">
    <text evidence="7">The sequence shown here is derived from an EMBL/GenBank/DDBJ whole genome shotgun (WGS) entry which is preliminary data.</text>
</comment>
<keyword evidence="2 4" id="KW-0378">Hydrolase</keyword>
<keyword evidence="8" id="KW-1185">Reference proteome</keyword>
<comment type="similarity">
    <text evidence="1 4">Belongs to the glycosyl hydrolase 5 (cellulase A) family.</text>
</comment>
<evidence type="ECO:0000256" key="2">
    <source>
        <dbReference type="ARBA" id="ARBA00022801"/>
    </source>
</evidence>
<feature type="chain" id="PRO_5013096059" evidence="5">
    <location>
        <begin position="17"/>
        <end position="559"/>
    </location>
</feature>
<evidence type="ECO:0000256" key="4">
    <source>
        <dbReference type="RuleBase" id="RU361153"/>
    </source>
</evidence>
<dbReference type="SUPFAM" id="SSF51445">
    <property type="entry name" value="(Trans)glycosidases"/>
    <property type="match status" value="1"/>
</dbReference>
<evidence type="ECO:0000259" key="6">
    <source>
        <dbReference type="Pfam" id="PF00150"/>
    </source>
</evidence>
<dbReference type="InterPro" id="IPR001547">
    <property type="entry name" value="Glyco_hydro_5"/>
</dbReference>
<gene>
    <name evidence="7" type="ORF">BCR33DRAFT_713008</name>
</gene>
<evidence type="ECO:0000256" key="1">
    <source>
        <dbReference type="ARBA" id="ARBA00005641"/>
    </source>
</evidence>
<dbReference type="EMBL" id="MCGO01000006">
    <property type="protein sequence ID" value="ORY51086.1"/>
    <property type="molecule type" value="Genomic_DNA"/>
</dbReference>
<dbReference type="STRING" id="329046.A0A1Y2CW02"/>
<reference evidence="7 8" key="1">
    <citation type="submission" date="2016-07" db="EMBL/GenBank/DDBJ databases">
        <title>Pervasive Adenine N6-methylation of Active Genes in Fungi.</title>
        <authorList>
            <consortium name="DOE Joint Genome Institute"/>
            <person name="Mondo S.J."/>
            <person name="Dannebaum R.O."/>
            <person name="Kuo R.C."/>
            <person name="Labutti K."/>
            <person name="Haridas S."/>
            <person name="Kuo A."/>
            <person name="Salamov A."/>
            <person name="Ahrendt S.R."/>
            <person name="Lipzen A."/>
            <person name="Sullivan W."/>
            <person name="Andreopoulos W.B."/>
            <person name="Clum A."/>
            <person name="Lindquist E."/>
            <person name="Daum C."/>
            <person name="Ramamoorthy G.K."/>
            <person name="Gryganskyi A."/>
            <person name="Culley D."/>
            <person name="Magnuson J.K."/>
            <person name="James T.Y."/>
            <person name="O'Malley M.A."/>
            <person name="Stajich J.E."/>
            <person name="Spatafora J.W."/>
            <person name="Visel A."/>
            <person name="Grigoriev I.V."/>
        </authorList>
    </citation>
    <scope>NUCLEOTIDE SEQUENCE [LARGE SCALE GENOMIC DNA]</scope>
    <source>
        <strain evidence="7 8">JEL800</strain>
    </source>
</reference>
<dbReference type="InterPro" id="IPR017853">
    <property type="entry name" value="GH"/>
</dbReference>
<dbReference type="Proteomes" id="UP000193642">
    <property type="component" value="Unassembled WGS sequence"/>
</dbReference>
<evidence type="ECO:0000256" key="5">
    <source>
        <dbReference type="SAM" id="SignalP"/>
    </source>
</evidence>
<dbReference type="PANTHER" id="PTHR31308:SF5">
    <property type="entry name" value="ERGOSTERYL-BETA-GLUCOSIDASE"/>
    <property type="match status" value="1"/>
</dbReference>
<evidence type="ECO:0000256" key="3">
    <source>
        <dbReference type="ARBA" id="ARBA00023295"/>
    </source>
</evidence>
<name>A0A1Y2CW02_9FUNG</name>
<evidence type="ECO:0000313" key="7">
    <source>
        <dbReference type="EMBL" id="ORY51086.1"/>
    </source>
</evidence>
<proteinExistence type="inferred from homology"/>
<dbReference type="Pfam" id="PF00150">
    <property type="entry name" value="Cellulase"/>
    <property type="match status" value="1"/>
</dbReference>
<dbReference type="InterPro" id="IPR052066">
    <property type="entry name" value="Glycosphingolipid_Hydrolases"/>
</dbReference>
<accession>A0A1Y2CW02</accession>
<protein>
    <submittedName>
        <fullName evidence="7">Glycoside hydrolase</fullName>
    </submittedName>
</protein>